<dbReference type="NCBIfam" id="TIGR01796">
    <property type="entry name" value="CM_mono_aroH"/>
    <property type="match status" value="1"/>
</dbReference>
<dbReference type="UniPathway" id="UPA00120">
    <property type="reaction ID" value="UER00203"/>
</dbReference>
<organism evidence="4 5">
    <name type="scientific">Nostoc sphaeroides CCNUC1</name>
    <dbReference type="NCBI Taxonomy" id="2653204"/>
    <lineage>
        <taxon>Bacteria</taxon>
        <taxon>Bacillati</taxon>
        <taxon>Cyanobacteriota</taxon>
        <taxon>Cyanophyceae</taxon>
        <taxon>Nostocales</taxon>
        <taxon>Nostocaceae</taxon>
        <taxon>Nostoc</taxon>
    </lineage>
</organism>
<dbReference type="PANTHER" id="PTHR21164">
    <property type="entry name" value="CHORISMATE MUTASE"/>
    <property type="match status" value="1"/>
</dbReference>
<reference evidence="4 5" key="1">
    <citation type="submission" date="2019-10" db="EMBL/GenBank/DDBJ databases">
        <title>Genomic and transcriptomic insights into the perfect genentic adaptation of a filamentous nitrogen-fixing cyanobacterium to rice fields.</title>
        <authorList>
            <person name="Chen Z."/>
        </authorList>
    </citation>
    <scope>NUCLEOTIDE SEQUENCE [LARGE SCALE GENOMIC DNA]</scope>
    <source>
        <strain evidence="4">CCNUC1</strain>
    </source>
</reference>
<dbReference type="GO" id="GO:0009073">
    <property type="term" value="P:aromatic amino acid family biosynthetic process"/>
    <property type="evidence" value="ECO:0007669"/>
    <property type="project" value="UniProtKB-UniRule"/>
</dbReference>
<dbReference type="InterPro" id="IPR008243">
    <property type="entry name" value="Chorismate_mutase_AroH"/>
</dbReference>
<keyword evidence="2 3" id="KW-0057">Aromatic amino acid biosynthesis</keyword>
<dbReference type="KEGG" id="nsh:GXM_04965"/>
<dbReference type="GO" id="GO:0004106">
    <property type="term" value="F:chorismate mutase activity"/>
    <property type="evidence" value="ECO:0007669"/>
    <property type="project" value="UniProtKB-UniRule"/>
</dbReference>
<comment type="catalytic activity">
    <reaction evidence="3">
        <text>chorismate = prephenate</text>
        <dbReference type="Rhea" id="RHEA:13897"/>
        <dbReference type="ChEBI" id="CHEBI:29748"/>
        <dbReference type="ChEBI" id="CHEBI:29934"/>
        <dbReference type="EC" id="5.4.99.5"/>
    </reaction>
</comment>
<feature type="binding site" evidence="2">
    <location>
        <position position="111"/>
    </location>
    <ligand>
        <name>prephenate</name>
        <dbReference type="ChEBI" id="CHEBI:29934"/>
    </ligand>
</feature>
<proteinExistence type="predicted"/>
<dbReference type="AlphaFoldDB" id="A0A5P8W423"/>
<protein>
    <recommendedName>
        <fullName evidence="1 3">chorismate mutase</fullName>
        <ecNumber evidence="1 3">5.4.99.5</ecNumber>
    </recommendedName>
</protein>
<evidence type="ECO:0000313" key="5">
    <source>
        <dbReference type="Proteomes" id="UP000326678"/>
    </source>
</evidence>
<dbReference type="SUPFAM" id="SSF55298">
    <property type="entry name" value="YjgF-like"/>
    <property type="match status" value="1"/>
</dbReference>
<dbReference type="Proteomes" id="UP000326678">
    <property type="component" value="Chromosome Gxm1"/>
</dbReference>
<evidence type="ECO:0000256" key="2">
    <source>
        <dbReference type="PIRSR" id="PIRSR005965-1"/>
    </source>
</evidence>
<dbReference type="Gene3D" id="3.30.1330.40">
    <property type="entry name" value="RutC-like"/>
    <property type="match status" value="1"/>
</dbReference>
<feature type="binding site" evidence="2">
    <location>
        <position position="11"/>
    </location>
    <ligand>
        <name>prephenate</name>
        <dbReference type="ChEBI" id="CHEBI:29934"/>
    </ligand>
</feature>
<keyword evidence="3" id="KW-0413">Isomerase</keyword>
<dbReference type="PANTHER" id="PTHR21164:SF0">
    <property type="entry name" value="CHORISMATE MUTASE AROH"/>
    <property type="match status" value="1"/>
</dbReference>
<accession>A0A5P8W423</accession>
<evidence type="ECO:0000256" key="1">
    <source>
        <dbReference type="NCBIfam" id="TIGR01796"/>
    </source>
</evidence>
<dbReference type="PIRSF" id="PIRSF005965">
    <property type="entry name" value="Chor_mut_AroH"/>
    <property type="match status" value="1"/>
</dbReference>
<dbReference type="CDD" id="cd02185">
    <property type="entry name" value="AroH"/>
    <property type="match status" value="1"/>
</dbReference>
<evidence type="ECO:0000256" key="3">
    <source>
        <dbReference type="PROSITE-ProRule" id="PRU00514"/>
    </source>
</evidence>
<name>A0A5P8W423_9NOSO</name>
<sequence>MGVEWQMRAIRGATTVSENTVEAMREVVTELLDELENRNQFEPRDMISVTFSVTRDLDAIFPAAIARSRPGWDNVAMLDVQQMHVEGSLQRCIRFLIHAYLPASASIHHIYLRNAASLRPDWSLPQSLQTSQPAVKSKV</sequence>
<gene>
    <name evidence="4" type="ORF">GXM_04965</name>
</gene>
<dbReference type="GO" id="GO:0046417">
    <property type="term" value="P:chorismate metabolic process"/>
    <property type="evidence" value="ECO:0007669"/>
    <property type="project" value="TreeGrafter"/>
</dbReference>
<dbReference type="GO" id="GO:0008652">
    <property type="term" value="P:amino acid biosynthetic process"/>
    <property type="evidence" value="ECO:0007669"/>
    <property type="project" value="UniProtKB-UniRule"/>
</dbReference>
<dbReference type="Pfam" id="PF07736">
    <property type="entry name" value="CM_1"/>
    <property type="match status" value="1"/>
</dbReference>
<keyword evidence="5" id="KW-1185">Reference proteome</keyword>
<dbReference type="InterPro" id="IPR035959">
    <property type="entry name" value="RutC-like_sf"/>
</dbReference>
<keyword evidence="2 3" id="KW-0028">Amino-acid biosynthesis</keyword>
<dbReference type="PROSITE" id="PS51167">
    <property type="entry name" value="CHORISMATE_MUT_1"/>
    <property type="match status" value="1"/>
</dbReference>
<dbReference type="EC" id="5.4.99.5" evidence="1 3"/>
<dbReference type="EMBL" id="CP045226">
    <property type="protein sequence ID" value="QFS47473.1"/>
    <property type="molecule type" value="Genomic_DNA"/>
</dbReference>
<evidence type="ECO:0000313" key="4">
    <source>
        <dbReference type="EMBL" id="QFS47473.1"/>
    </source>
</evidence>
<feature type="binding site" evidence="2">
    <location>
        <position position="94"/>
    </location>
    <ligand>
        <name>prephenate</name>
        <dbReference type="ChEBI" id="CHEBI:29934"/>
    </ligand>
</feature>